<proteinExistence type="predicted"/>
<keyword evidence="5 9" id="KW-0418">Kinase</keyword>
<organism evidence="9 10">
    <name type="scientific">Kribbella voronezhensis</name>
    <dbReference type="NCBI Taxonomy" id="2512212"/>
    <lineage>
        <taxon>Bacteria</taxon>
        <taxon>Bacillati</taxon>
        <taxon>Actinomycetota</taxon>
        <taxon>Actinomycetes</taxon>
        <taxon>Propionibacteriales</taxon>
        <taxon>Kribbellaceae</taxon>
        <taxon>Kribbella</taxon>
    </lineage>
</organism>
<evidence type="ECO:0000256" key="1">
    <source>
        <dbReference type="ARBA" id="ARBA00012513"/>
    </source>
</evidence>
<feature type="binding site" evidence="7">
    <location>
        <position position="36"/>
    </location>
    <ligand>
        <name>ATP</name>
        <dbReference type="ChEBI" id="CHEBI:30616"/>
    </ligand>
</feature>
<dbReference type="SMART" id="SM00220">
    <property type="entry name" value="S_TKc"/>
    <property type="match status" value="1"/>
</dbReference>
<keyword evidence="10" id="KW-1185">Reference proteome</keyword>
<keyword evidence="6 7" id="KW-0067">ATP-binding</keyword>
<sequence length="305" mass="32474">MRVADRYELEAVIGQGGMGQVWRATDAVLGRPVAVKLLKQGRTGREAAAMFRREAQAAAVVNSPHVVGVHDFGPHNQSFYLVMELVVGNTLAAALQQFGPFSPPAAAEVVGQTADGLSAAHDQGVIHRDIKPSNLLMADDGTIKIADFGIACFLNHSAEDQVPQQGVLGTSYYLAPERARAEPVGPAADIYSLGCVLYQLLTGAPPFLADTPTGVLRQHLVGVPARPARVGSGFGRQLLRMLAKDPADRPDADEVAAWCRRISADHPAHPPADAELFAGPTTQLQTVSSRYERTSACQLSLKETV</sequence>
<dbReference type="Proteomes" id="UP000295151">
    <property type="component" value="Unassembled WGS sequence"/>
</dbReference>
<dbReference type="PANTHER" id="PTHR43289:SF6">
    <property type="entry name" value="SERINE_THREONINE-PROTEIN KINASE NEKL-3"/>
    <property type="match status" value="1"/>
</dbReference>
<dbReference type="Pfam" id="PF00069">
    <property type="entry name" value="Pkinase"/>
    <property type="match status" value="1"/>
</dbReference>
<dbReference type="InterPro" id="IPR017441">
    <property type="entry name" value="Protein_kinase_ATP_BS"/>
</dbReference>
<evidence type="ECO:0000256" key="6">
    <source>
        <dbReference type="ARBA" id="ARBA00022840"/>
    </source>
</evidence>
<evidence type="ECO:0000256" key="2">
    <source>
        <dbReference type="ARBA" id="ARBA00022527"/>
    </source>
</evidence>
<dbReference type="InterPro" id="IPR011009">
    <property type="entry name" value="Kinase-like_dom_sf"/>
</dbReference>
<evidence type="ECO:0000256" key="7">
    <source>
        <dbReference type="PROSITE-ProRule" id="PRU10141"/>
    </source>
</evidence>
<name>A0A4R7T7X0_9ACTN</name>
<evidence type="ECO:0000313" key="9">
    <source>
        <dbReference type="EMBL" id="TDU88032.1"/>
    </source>
</evidence>
<dbReference type="Gene3D" id="1.10.510.10">
    <property type="entry name" value="Transferase(Phosphotransferase) domain 1"/>
    <property type="match status" value="1"/>
</dbReference>
<dbReference type="OrthoDB" id="9762169at2"/>
<keyword evidence="3" id="KW-0808">Transferase</keyword>
<evidence type="ECO:0000256" key="4">
    <source>
        <dbReference type="ARBA" id="ARBA00022741"/>
    </source>
</evidence>
<feature type="domain" description="Protein kinase" evidence="8">
    <location>
        <begin position="7"/>
        <end position="269"/>
    </location>
</feature>
<dbReference type="SUPFAM" id="SSF56112">
    <property type="entry name" value="Protein kinase-like (PK-like)"/>
    <property type="match status" value="1"/>
</dbReference>
<evidence type="ECO:0000256" key="3">
    <source>
        <dbReference type="ARBA" id="ARBA00022679"/>
    </source>
</evidence>
<dbReference type="InterPro" id="IPR000719">
    <property type="entry name" value="Prot_kinase_dom"/>
</dbReference>
<keyword evidence="2 9" id="KW-0723">Serine/threonine-protein kinase</keyword>
<dbReference type="EMBL" id="SOCE01000001">
    <property type="protein sequence ID" value="TDU88032.1"/>
    <property type="molecule type" value="Genomic_DNA"/>
</dbReference>
<dbReference type="InterPro" id="IPR008271">
    <property type="entry name" value="Ser/Thr_kinase_AS"/>
</dbReference>
<protein>
    <recommendedName>
        <fullName evidence="1">non-specific serine/threonine protein kinase</fullName>
        <ecNumber evidence="1">2.7.11.1</ecNumber>
    </recommendedName>
</protein>
<dbReference type="GO" id="GO:0005524">
    <property type="term" value="F:ATP binding"/>
    <property type="evidence" value="ECO:0007669"/>
    <property type="project" value="UniProtKB-UniRule"/>
</dbReference>
<evidence type="ECO:0000313" key="10">
    <source>
        <dbReference type="Proteomes" id="UP000295151"/>
    </source>
</evidence>
<dbReference type="CDD" id="cd14014">
    <property type="entry name" value="STKc_PknB_like"/>
    <property type="match status" value="1"/>
</dbReference>
<dbReference type="PROSITE" id="PS00107">
    <property type="entry name" value="PROTEIN_KINASE_ATP"/>
    <property type="match status" value="1"/>
</dbReference>
<dbReference type="RefSeq" id="WP_133977719.1">
    <property type="nucleotide sequence ID" value="NZ_SOCE01000001.1"/>
</dbReference>
<reference evidence="9 10" key="1">
    <citation type="submission" date="2019-03" db="EMBL/GenBank/DDBJ databases">
        <title>Genomic Encyclopedia of Type Strains, Phase III (KMG-III): the genomes of soil and plant-associated and newly described type strains.</title>
        <authorList>
            <person name="Whitman W."/>
        </authorList>
    </citation>
    <scope>NUCLEOTIDE SEQUENCE [LARGE SCALE GENOMIC DNA]</scope>
    <source>
        <strain evidence="9 10">VKM Ac-2575</strain>
    </source>
</reference>
<comment type="caution">
    <text evidence="9">The sequence shown here is derived from an EMBL/GenBank/DDBJ whole genome shotgun (WGS) entry which is preliminary data.</text>
</comment>
<dbReference type="EC" id="2.7.11.1" evidence="1"/>
<dbReference type="AlphaFoldDB" id="A0A4R7T7X0"/>
<gene>
    <name evidence="9" type="ORF">EV138_1571</name>
</gene>
<dbReference type="PROSITE" id="PS50011">
    <property type="entry name" value="PROTEIN_KINASE_DOM"/>
    <property type="match status" value="1"/>
</dbReference>
<dbReference type="PROSITE" id="PS00108">
    <property type="entry name" value="PROTEIN_KINASE_ST"/>
    <property type="match status" value="1"/>
</dbReference>
<dbReference type="PANTHER" id="PTHR43289">
    <property type="entry name" value="MITOGEN-ACTIVATED PROTEIN KINASE KINASE KINASE 20-RELATED"/>
    <property type="match status" value="1"/>
</dbReference>
<keyword evidence="4 7" id="KW-0547">Nucleotide-binding</keyword>
<dbReference type="GO" id="GO:0004674">
    <property type="term" value="F:protein serine/threonine kinase activity"/>
    <property type="evidence" value="ECO:0007669"/>
    <property type="project" value="UniProtKB-KW"/>
</dbReference>
<accession>A0A4R7T7X0</accession>
<evidence type="ECO:0000259" key="8">
    <source>
        <dbReference type="PROSITE" id="PS50011"/>
    </source>
</evidence>
<evidence type="ECO:0000256" key="5">
    <source>
        <dbReference type="ARBA" id="ARBA00022777"/>
    </source>
</evidence>
<dbReference type="Gene3D" id="3.30.200.20">
    <property type="entry name" value="Phosphorylase Kinase, domain 1"/>
    <property type="match status" value="1"/>
</dbReference>